<gene>
    <name evidence="8" type="ORF">SAMN02745227_02150</name>
</gene>
<organism evidence="8 9">
    <name type="scientific">Anaerobranca californiensis DSM 14826</name>
    <dbReference type="NCBI Taxonomy" id="1120989"/>
    <lineage>
        <taxon>Bacteria</taxon>
        <taxon>Bacillati</taxon>
        <taxon>Bacillota</taxon>
        <taxon>Clostridia</taxon>
        <taxon>Eubacteriales</taxon>
        <taxon>Proteinivoracaceae</taxon>
        <taxon>Anaerobranca</taxon>
    </lineage>
</organism>
<dbReference type="InterPro" id="IPR052518">
    <property type="entry name" value="CHR_Transporter"/>
</dbReference>
<dbReference type="Pfam" id="PF02417">
    <property type="entry name" value="Chromate_transp"/>
    <property type="match status" value="1"/>
</dbReference>
<feature type="transmembrane region" description="Helical" evidence="7">
    <location>
        <begin position="142"/>
        <end position="172"/>
    </location>
</feature>
<evidence type="ECO:0000256" key="1">
    <source>
        <dbReference type="ARBA" id="ARBA00004651"/>
    </source>
</evidence>
<comment type="subcellular location">
    <subcellularLocation>
        <location evidence="1">Cell membrane</location>
        <topology evidence="1">Multi-pass membrane protein</topology>
    </subcellularLocation>
</comment>
<keyword evidence="4 7" id="KW-0812">Transmembrane</keyword>
<evidence type="ECO:0000256" key="5">
    <source>
        <dbReference type="ARBA" id="ARBA00022989"/>
    </source>
</evidence>
<dbReference type="PANTHER" id="PTHR43663:SF1">
    <property type="entry name" value="CHROMATE TRANSPORTER"/>
    <property type="match status" value="1"/>
</dbReference>
<dbReference type="RefSeq" id="WP_072908663.1">
    <property type="nucleotide sequence ID" value="NZ_FRAI01000042.1"/>
</dbReference>
<feature type="transmembrane region" description="Helical" evidence="7">
    <location>
        <begin position="110"/>
        <end position="130"/>
    </location>
</feature>
<keyword evidence="5 7" id="KW-1133">Transmembrane helix</keyword>
<feature type="transmembrane region" description="Helical" evidence="7">
    <location>
        <begin position="7"/>
        <end position="28"/>
    </location>
</feature>
<name>A0A1M6S137_9FIRM</name>
<dbReference type="STRING" id="1120989.SAMN02745227_02150"/>
<dbReference type="PANTHER" id="PTHR43663">
    <property type="entry name" value="CHROMATE TRANSPORT PROTEIN-RELATED"/>
    <property type="match status" value="1"/>
</dbReference>
<dbReference type="EMBL" id="FRAI01000042">
    <property type="protein sequence ID" value="SHK38405.1"/>
    <property type="molecule type" value="Genomic_DNA"/>
</dbReference>
<keyword evidence="9" id="KW-1185">Reference proteome</keyword>
<evidence type="ECO:0000313" key="8">
    <source>
        <dbReference type="EMBL" id="SHK38405.1"/>
    </source>
</evidence>
<protein>
    <submittedName>
        <fullName evidence="8">Chromate transporter</fullName>
    </submittedName>
</protein>
<accession>A0A1M6S137</accession>
<comment type="similarity">
    <text evidence="2">Belongs to the chromate ion transporter (CHR) (TC 2.A.51) family.</text>
</comment>
<sequence>MDLINLAIAFFKVGLLSIGGGYTLIPIIKNEVVVRNNWLLEEEFLQILGVTQGIPGAISVKLATYTGYKVAGILGVIVAVLSSMIVPVVLMLLLYSVLLRMNKIPYSDSFIKGVQFATVGLLISFAYKALSGSNFDLKGMVLAFIAFLVMTLTKFDVAPVIIGAGIIGIFLFR</sequence>
<dbReference type="GO" id="GO:0005886">
    <property type="term" value="C:plasma membrane"/>
    <property type="evidence" value="ECO:0007669"/>
    <property type="project" value="UniProtKB-SubCell"/>
</dbReference>
<keyword evidence="6 7" id="KW-0472">Membrane</keyword>
<evidence type="ECO:0000256" key="3">
    <source>
        <dbReference type="ARBA" id="ARBA00022475"/>
    </source>
</evidence>
<dbReference type="Proteomes" id="UP000243547">
    <property type="component" value="Unassembled WGS sequence"/>
</dbReference>
<feature type="transmembrane region" description="Helical" evidence="7">
    <location>
        <begin position="70"/>
        <end position="98"/>
    </location>
</feature>
<dbReference type="OrthoDB" id="9788907at2"/>
<reference evidence="9" key="1">
    <citation type="submission" date="2016-11" db="EMBL/GenBank/DDBJ databases">
        <authorList>
            <person name="Varghese N."/>
            <person name="Submissions S."/>
        </authorList>
    </citation>
    <scope>NUCLEOTIDE SEQUENCE [LARGE SCALE GENOMIC DNA]</scope>
    <source>
        <strain evidence="9">DSM 14826</strain>
    </source>
</reference>
<proteinExistence type="inferred from homology"/>
<keyword evidence="3" id="KW-1003">Cell membrane</keyword>
<evidence type="ECO:0000256" key="2">
    <source>
        <dbReference type="ARBA" id="ARBA00005262"/>
    </source>
</evidence>
<evidence type="ECO:0000256" key="7">
    <source>
        <dbReference type="SAM" id="Phobius"/>
    </source>
</evidence>
<dbReference type="GO" id="GO:0015109">
    <property type="term" value="F:chromate transmembrane transporter activity"/>
    <property type="evidence" value="ECO:0007669"/>
    <property type="project" value="InterPro"/>
</dbReference>
<dbReference type="InterPro" id="IPR003370">
    <property type="entry name" value="Chromate_transpt"/>
</dbReference>
<evidence type="ECO:0000256" key="4">
    <source>
        <dbReference type="ARBA" id="ARBA00022692"/>
    </source>
</evidence>
<dbReference type="AlphaFoldDB" id="A0A1M6S137"/>
<evidence type="ECO:0000313" key="9">
    <source>
        <dbReference type="Proteomes" id="UP000243547"/>
    </source>
</evidence>
<evidence type="ECO:0000256" key="6">
    <source>
        <dbReference type="ARBA" id="ARBA00023136"/>
    </source>
</evidence>